<keyword evidence="3 7" id="KW-0547">Nucleotide-binding</keyword>
<dbReference type="EC" id="6.1.1.22" evidence="7"/>
<dbReference type="InterPro" id="IPR004364">
    <property type="entry name" value="Aa-tRNA-synt_II"/>
</dbReference>
<dbReference type="PANTHER" id="PTHR22594">
    <property type="entry name" value="ASPARTYL/LYSYL-TRNA SYNTHETASE"/>
    <property type="match status" value="1"/>
</dbReference>
<dbReference type="InterPro" id="IPR045864">
    <property type="entry name" value="aa-tRNA-synth_II/BPL/LPL"/>
</dbReference>
<dbReference type="GO" id="GO:0016740">
    <property type="term" value="F:transferase activity"/>
    <property type="evidence" value="ECO:0007669"/>
    <property type="project" value="UniProtKB-ARBA"/>
</dbReference>
<gene>
    <name evidence="7" type="primary">asnS</name>
    <name evidence="9" type="ORF">LC0644_1553</name>
</gene>
<dbReference type="CDD" id="cd00776">
    <property type="entry name" value="AsxRS_core"/>
    <property type="match status" value="1"/>
</dbReference>
<dbReference type="SUPFAM" id="SSF50249">
    <property type="entry name" value="Nucleic acid-binding proteins"/>
    <property type="match status" value="1"/>
</dbReference>
<keyword evidence="5 7" id="KW-0648">Protein biosynthesis</keyword>
<evidence type="ECO:0000256" key="5">
    <source>
        <dbReference type="ARBA" id="ARBA00022917"/>
    </source>
</evidence>
<dbReference type="NCBIfam" id="NF003037">
    <property type="entry name" value="PRK03932.1"/>
    <property type="match status" value="1"/>
</dbReference>
<feature type="domain" description="Aminoacyl-transfer RNA synthetases class-II family profile" evidence="8">
    <location>
        <begin position="134"/>
        <end position="432"/>
    </location>
</feature>
<name>A0A0C9PXQ4_LACPA</name>
<dbReference type="NCBIfam" id="TIGR00457">
    <property type="entry name" value="asnS"/>
    <property type="match status" value="1"/>
</dbReference>
<dbReference type="HAMAP" id="MF_00534">
    <property type="entry name" value="Asn_tRNA_synth"/>
    <property type="match status" value="1"/>
</dbReference>
<keyword evidence="2 7" id="KW-0436">Ligase</keyword>
<dbReference type="EMBL" id="BAYM01000090">
    <property type="protein sequence ID" value="GAN36964.1"/>
    <property type="molecule type" value="Genomic_DNA"/>
</dbReference>
<dbReference type="Pfam" id="PF00152">
    <property type="entry name" value="tRNA-synt_2"/>
    <property type="match status" value="1"/>
</dbReference>
<dbReference type="InterPro" id="IPR004365">
    <property type="entry name" value="NA-bd_OB_tRNA"/>
</dbReference>
<dbReference type="SUPFAM" id="SSF55681">
    <property type="entry name" value="Class II aaRS and biotin synthetases"/>
    <property type="match status" value="1"/>
</dbReference>
<comment type="subcellular location">
    <subcellularLocation>
        <location evidence="7">Cytoplasm</location>
    </subcellularLocation>
</comment>
<dbReference type="Gene3D" id="2.40.50.140">
    <property type="entry name" value="Nucleic acid-binding proteins"/>
    <property type="match status" value="1"/>
</dbReference>
<evidence type="ECO:0000256" key="3">
    <source>
        <dbReference type="ARBA" id="ARBA00022741"/>
    </source>
</evidence>
<dbReference type="InterPro" id="IPR004522">
    <property type="entry name" value="Asn-tRNA-ligase"/>
</dbReference>
<dbReference type="Proteomes" id="UP000032552">
    <property type="component" value="Unassembled WGS sequence"/>
</dbReference>
<dbReference type="GO" id="GO:0003676">
    <property type="term" value="F:nucleic acid binding"/>
    <property type="evidence" value="ECO:0007669"/>
    <property type="project" value="InterPro"/>
</dbReference>
<dbReference type="PROSITE" id="PS50862">
    <property type="entry name" value="AA_TRNA_LIGASE_II"/>
    <property type="match status" value="1"/>
</dbReference>
<evidence type="ECO:0000256" key="2">
    <source>
        <dbReference type="ARBA" id="ARBA00022598"/>
    </source>
</evidence>
<evidence type="ECO:0000256" key="7">
    <source>
        <dbReference type="HAMAP-Rule" id="MF_00534"/>
    </source>
</evidence>
<evidence type="ECO:0000256" key="6">
    <source>
        <dbReference type="ARBA" id="ARBA00023146"/>
    </source>
</evidence>
<dbReference type="InterPro" id="IPR002312">
    <property type="entry name" value="Asp/Asn-tRNA-synth_IIb"/>
</dbReference>
<keyword evidence="7" id="KW-0963">Cytoplasm</keyword>
<dbReference type="Pfam" id="PF01336">
    <property type="entry name" value="tRNA_anti-codon"/>
    <property type="match status" value="1"/>
</dbReference>
<evidence type="ECO:0000256" key="1">
    <source>
        <dbReference type="ARBA" id="ARBA00008226"/>
    </source>
</evidence>
<dbReference type="InterPro" id="IPR006195">
    <property type="entry name" value="aa-tRNA-synth_II"/>
</dbReference>
<dbReference type="GO" id="GO:0005524">
    <property type="term" value="F:ATP binding"/>
    <property type="evidence" value="ECO:0007669"/>
    <property type="project" value="UniProtKB-UniRule"/>
</dbReference>
<protein>
    <recommendedName>
        <fullName evidence="7">Asparagine--tRNA ligase</fullName>
        <ecNumber evidence="7">6.1.1.22</ecNumber>
    </recommendedName>
    <alternativeName>
        <fullName evidence="7">Asparaginyl-tRNA synthetase</fullName>
        <shortName evidence="7">AsnRS</shortName>
    </alternativeName>
</protein>
<evidence type="ECO:0000313" key="9">
    <source>
        <dbReference type="EMBL" id="GAN36964.1"/>
    </source>
</evidence>
<dbReference type="InterPro" id="IPR012340">
    <property type="entry name" value="NA-bd_OB-fold"/>
</dbReference>
<comment type="subunit">
    <text evidence="7">Homodimer.</text>
</comment>
<dbReference type="PANTHER" id="PTHR22594:SF34">
    <property type="entry name" value="ASPARAGINE--TRNA LIGASE, MITOCHONDRIAL-RELATED"/>
    <property type="match status" value="1"/>
</dbReference>
<dbReference type="Gene3D" id="3.30.930.10">
    <property type="entry name" value="Bira Bifunctional Protein, Domain 2"/>
    <property type="match status" value="1"/>
</dbReference>
<keyword evidence="4 7" id="KW-0067">ATP-binding</keyword>
<evidence type="ECO:0000313" key="10">
    <source>
        <dbReference type="Proteomes" id="UP000032552"/>
    </source>
</evidence>
<dbReference type="RefSeq" id="WP_003575160.1">
    <property type="nucleotide sequence ID" value="NZ_BAYM01000090.1"/>
</dbReference>
<comment type="caution">
    <text evidence="9">The sequence shown here is derived from an EMBL/GenBank/DDBJ whole genome shotgun (WGS) entry which is preliminary data.</text>
</comment>
<dbReference type="GO" id="GO:0140096">
    <property type="term" value="F:catalytic activity, acting on a protein"/>
    <property type="evidence" value="ECO:0007669"/>
    <property type="project" value="UniProtKB-ARBA"/>
</dbReference>
<evidence type="ECO:0000256" key="4">
    <source>
        <dbReference type="ARBA" id="ARBA00022840"/>
    </source>
</evidence>
<comment type="catalytic activity">
    <reaction evidence="7">
        <text>tRNA(Asn) + L-asparagine + ATP = L-asparaginyl-tRNA(Asn) + AMP + diphosphate + H(+)</text>
        <dbReference type="Rhea" id="RHEA:11180"/>
        <dbReference type="Rhea" id="RHEA-COMP:9659"/>
        <dbReference type="Rhea" id="RHEA-COMP:9674"/>
        <dbReference type="ChEBI" id="CHEBI:15378"/>
        <dbReference type="ChEBI" id="CHEBI:30616"/>
        <dbReference type="ChEBI" id="CHEBI:33019"/>
        <dbReference type="ChEBI" id="CHEBI:58048"/>
        <dbReference type="ChEBI" id="CHEBI:78442"/>
        <dbReference type="ChEBI" id="CHEBI:78515"/>
        <dbReference type="ChEBI" id="CHEBI:456215"/>
        <dbReference type="EC" id="6.1.1.22"/>
    </reaction>
</comment>
<dbReference type="GO" id="GO:0006421">
    <property type="term" value="P:asparaginyl-tRNA aminoacylation"/>
    <property type="evidence" value="ECO:0007669"/>
    <property type="project" value="UniProtKB-UniRule"/>
</dbReference>
<dbReference type="GO" id="GO:0004816">
    <property type="term" value="F:asparagine-tRNA ligase activity"/>
    <property type="evidence" value="ECO:0007669"/>
    <property type="project" value="UniProtKB-UniRule"/>
</dbReference>
<dbReference type="GO" id="GO:0005737">
    <property type="term" value="C:cytoplasm"/>
    <property type="evidence" value="ECO:0007669"/>
    <property type="project" value="UniProtKB-SubCell"/>
</dbReference>
<dbReference type="PRINTS" id="PR01042">
    <property type="entry name" value="TRNASYNTHASP"/>
</dbReference>
<reference evidence="10" key="1">
    <citation type="submission" date="2014-05" db="EMBL/GenBank/DDBJ databases">
        <title>Whole genome sequencing of Lactobacillus casei NRIC0644.</title>
        <authorList>
            <person name="Atarashi H."/>
            <person name="Yoshida Y."/>
            <person name="Fujimura S."/>
            <person name="Tanaka N."/>
            <person name="Shiwa Y."/>
            <person name="Yoshikawa H."/>
            <person name="Okada S."/>
            <person name="Nakagawa J."/>
        </authorList>
    </citation>
    <scope>NUCLEOTIDE SEQUENCE [LARGE SCALE GENOMIC DNA]</scope>
    <source>
        <strain evidence="10">NRIC0644</strain>
    </source>
</reference>
<accession>A0A0C9PXQ4</accession>
<keyword evidence="6 7" id="KW-0030">Aminoacyl-tRNA synthetase</keyword>
<proteinExistence type="inferred from homology"/>
<organism evidence="9 10">
    <name type="scientific">Lacticaseibacillus paracasei NRIC 0644</name>
    <dbReference type="NCBI Taxonomy" id="1435038"/>
    <lineage>
        <taxon>Bacteria</taxon>
        <taxon>Bacillati</taxon>
        <taxon>Bacillota</taxon>
        <taxon>Bacilli</taxon>
        <taxon>Lactobacillales</taxon>
        <taxon>Lactobacillaceae</taxon>
        <taxon>Lacticaseibacillus</taxon>
    </lineage>
</organism>
<evidence type="ECO:0000259" key="8">
    <source>
        <dbReference type="PROSITE" id="PS50862"/>
    </source>
</evidence>
<sequence>MTEQIRIIDAKEHVNEEVKIGAWLTDKRSSGKIAFLQLRDGSAYFQGVVSKADVPEEVFSLAKELRQESSMWITGVIHQDSRSHFGYEIEVRNIELVGDSHDYPISPKEHGIEFLLDHRHLWLRSKRQFAIQQIRNEMIRATFEFFNNEGFIKMDPPILTDSAPEGTTELFETDYFDKKAYLSQSGQLYAEAGAMAYGKVFTCGPVFRAEKSKTRRHLTEFWMIEPEMAFCHQEESLKVQERYVAYLVQSVLDNCAYPLHLLDRDPEVLKQYTKLPYPRITYKQAIKMLQDAGMDVKYGDDFGSPEETYLSDQFDQPVFVLNYPKTIKPFYMLTDPEDDQQYVCADMLAPEGYGEIIGGSERETDYDTLKNAIEHAGLDLDEYEWYLDLRKYGSVPHSGFGLGLERAITWVCKLDHLREAIPFPRMINRLKP</sequence>
<dbReference type="AlphaFoldDB" id="A0A0C9PXQ4"/>
<comment type="similarity">
    <text evidence="1 7">Belongs to the class-II aminoacyl-tRNA synthetase family.</text>
</comment>
<dbReference type="CDD" id="cd04323">
    <property type="entry name" value="AsnRS_cyto_like_N"/>
    <property type="match status" value="1"/>
</dbReference>